<dbReference type="PANTHER" id="PTHR43072">
    <property type="entry name" value="N-ACETYLTRANSFERASE"/>
    <property type="match status" value="1"/>
</dbReference>
<evidence type="ECO:0000256" key="1">
    <source>
        <dbReference type="ARBA" id="ARBA00022679"/>
    </source>
</evidence>
<dbReference type="InterPro" id="IPR000182">
    <property type="entry name" value="GNAT_dom"/>
</dbReference>
<reference evidence="5" key="1">
    <citation type="journal article" date="2019" name="Int. J. Syst. Evol. Microbiol.">
        <title>The Global Catalogue of Microorganisms (GCM) 10K type strain sequencing project: providing services to taxonomists for standard genome sequencing and annotation.</title>
        <authorList>
            <consortium name="The Broad Institute Genomics Platform"/>
            <consortium name="The Broad Institute Genome Sequencing Center for Infectious Disease"/>
            <person name="Wu L."/>
            <person name="Ma J."/>
        </authorList>
    </citation>
    <scope>NUCLEOTIDE SEQUENCE [LARGE SCALE GENOMIC DNA]</scope>
    <source>
        <strain evidence="5">JCM 6833</strain>
    </source>
</reference>
<comment type="caution">
    <text evidence="4">The sequence shown here is derived from an EMBL/GenBank/DDBJ whole genome shotgun (WGS) entry which is preliminary data.</text>
</comment>
<dbReference type="EMBL" id="BAAATD010000010">
    <property type="protein sequence ID" value="GAA2621398.1"/>
    <property type="molecule type" value="Genomic_DNA"/>
</dbReference>
<evidence type="ECO:0000313" key="4">
    <source>
        <dbReference type="EMBL" id="GAA2621398.1"/>
    </source>
</evidence>
<dbReference type="PROSITE" id="PS51186">
    <property type="entry name" value="GNAT"/>
    <property type="match status" value="1"/>
</dbReference>
<evidence type="ECO:0000313" key="5">
    <source>
        <dbReference type="Proteomes" id="UP001501509"/>
    </source>
</evidence>
<dbReference type="RefSeq" id="WP_344546450.1">
    <property type="nucleotide sequence ID" value="NZ_BAAATD010000010.1"/>
</dbReference>
<keyword evidence="2" id="KW-0012">Acyltransferase</keyword>
<accession>A0ABP6CIV3</accession>
<feature type="domain" description="N-acetyltransferase" evidence="3">
    <location>
        <begin position="17"/>
        <end position="172"/>
    </location>
</feature>
<evidence type="ECO:0000256" key="2">
    <source>
        <dbReference type="ARBA" id="ARBA00023315"/>
    </source>
</evidence>
<sequence length="181" mass="19781">MDSAIIRALKPAHLHGVTIRAMRPTDADQVLEIYQAGLDTGDASFETTAPTWADFDASRLPGHRYVAADTTTGDILGWIAAVPVSARCVYSGVVEHSVYVHPGTQSHGIGTTLLNIFIASTEAAGIWTIQSGIFPENTGSLRLHHRAGFRTIGTRERFGKHHDRWRDVILLERRSLNIGAD</sequence>
<dbReference type="InterPro" id="IPR016181">
    <property type="entry name" value="Acyl_CoA_acyltransferase"/>
</dbReference>
<proteinExistence type="predicted"/>
<protein>
    <submittedName>
        <fullName evidence="4">GNAT family N-acetyltransferase</fullName>
    </submittedName>
</protein>
<keyword evidence="1" id="KW-0808">Transferase</keyword>
<dbReference type="Gene3D" id="3.40.630.30">
    <property type="match status" value="1"/>
</dbReference>
<gene>
    <name evidence="4" type="ORF">GCM10010411_66650</name>
</gene>
<dbReference type="PANTHER" id="PTHR43072:SF23">
    <property type="entry name" value="UPF0039 PROTEIN C11D3.02C"/>
    <property type="match status" value="1"/>
</dbReference>
<keyword evidence="5" id="KW-1185">Reference proteome</keyword>
<dbReference type="SUPFAM" id="SSF55729">
    <property type="entry name" value="Acyl-CoA N-acyltransferases (Nat)"/>
    <property type="match status" value="1"/>
</dbReference>
<dbReference type="Pfam" id="PF00583">
    <property type="entry name" value="Acetyltransf_1"/>
    <property type="match status" value="1"/>
</dbReference>
<evidence type="ECO:0000259" key="3">
    <source>
        <dbReference type="PROSITE" id="PS51186"/>
    </source>
</evidence>
<dbReference type="Proteomes" id="UP001501509">
    <property type="component" value="Unassembled WGS sequence"/>
</dbReference>
<name>A0ABP6CIV3_9ACTN</name>
<organism evidence="4 5">
    <name type="scientific">Actinomadura fulvescens</name>
    <dbReference type="NCBI Taxonomy" id="46160"/>
    <lineage>
        <taxon>Bacteria</taxon>
        <taxon>Bacillati</taxon>
        <taxon>Actinomycetota</taxon>
        <taxon>Actinomycetes</taxon>
        <taxon>Streptosporangiales</taxon>
        <taxon>Thermomonosporaceae</taxon>
        <taxon>Actinomadura</taxon>
    </lineage>
</organism>